<dbReference type="AlphaFoldDB" id="A0A3B0RBQ7"/>
<dbReference type="Pfam" id="PF07589">
    <property type="entry name" value="PEP-CTERM"/>
    <property type="match status" value="1"/>
</dbReference>
<feature type="domain" description="Ice-binding protein C-terminal" evidence="2">
    <location>
        <begin position="221"/>
        <end position="243"/>
    </location>
</feature>
<evidence type="ECO:0000313" key="3">
    <source>
        <dbReference type="EMBL" id="VAV88987.1"/>
    </source>
</evidence>
<evidence type="ECO:0000259" key="2">
    <source>
        <dbReference type="Pfam" id="PF07589"/>
    </source>
</evidence>
<reference evidence="3" key="1">
    <citation type="submission" date="2018-06" db="EMBL/GenBank/DDBJ databases">
        <authorList>
            <person name="Zhirakovskaya E."/>
        </authorList>
    </citation>
    <scope>NUCLEOTIDE SEQUENCE</scope>
</reference>
<gene>
    <name evidence="3" type="ORF">MNBD_ALPHA02-927</name>
</gene>
<evidence type="ECO:0000256" key="1">
    <source>
        <dbReference type="SAM" id="Phobius"/>
    </source>
</evidence>
<dbReference type="NCBIfam" id="TIGR02595">
    <property type="entry name" value="PEP_CTERM"/>
    <property type="match status" value="1"/>
</dbReference>
<keyword evidence="1" id="KW-1133">Transmembrane helix</keyword>
<dbReference type="EMBL" id="UOED01000041">
    <property type="protein sequence ID" value="VAV88987.1"/>
    <property type="molecule type" value="Genomic_DNA"/>
</dbReference>
<keyword evidence="1" id="KW-0812">Transmembrane</keyword>
<sequence length="247" mass="27012">MTKFLKYACGTLIGISCMLTIQNVNATTLAFNNGDSLTNWTTDRFAPNGFNIVNNELNLVLDSGDYQTSGFNNTQGKSLNTSGSNYLSVDMYIDSGWASLNQRIGGMWGEDVTNLGARTDYWPIIEYHGALGWGIWTTANAWIYNNAWNVNLDEFNTIAFSLINEEVKFYINSVLVYSAAGYTGATNFGSVILQGINKNAMANDTGGVNRTIRFDNLAFNSVPEPAPLALLGLGLIGLGIARRRARK</sequence>
<accession>A0A3B0RBQ7</accession>
<proteinExistence type="predicted"/>
<name>A0A3B0RBQ7_9ZZZZ</name>
<protein>
    <recommendedName>
        <fullName evidence="2">Ice-binding protein C-terminal domain-containing protein</fullName>
    </recommendedName>
</protein>
<dbReference type="InterPro" id="IPR013424">
    <property type="entry name" value="Ice-binding_C"/>
</dbReference>
<feature type="transmembrane region" description="Helical" evidence="1">
    <location>
        <begin position="225"/>
        <end position="241"/>
    </location>
</feature>
<dbReference type="PROSITE" id="PS51257">
    <property type="entry name" value="PROKAR_LIPOPROTEIN"/>
    <property type="match status" value="1"/>
</dbReference>
<keyword evidence="1" id="KW-0472">Membrane</keyword>
<organism evidence="3">
    <name type="scientific">hydrothermal vent metagenome</name>
    <dbReference type="NCBI Taxonomy" id="652676"/>
    <lineage>
        <taxon>unclassified sequences</taxon>
        <taxon>metagenomes</taxon>
        <taxon>ecological metagenomes</taxon>
    </lineage>
</organism>